<accession>A0A3D9L132</accession>
<reference evidence="11 12" key="1">
    <citation type="submission" date="2018-07" db="EMBL/GenBank/DDBJ databases">
        <title>Genomic Encyclopedia of Type Strains, Phase IV (KMG-IV): sequencing the most valuable type-strain genomes for metagenomic binning, comparative biology and taxonomic classification.</title>
        <authorList>
            <person name="Goeker M."/>
        </authorList>
    </citation>
    <scope>NUCLEOTIDE SEQUENCE [LARGE SCALE GENOMIC DNA]</scope>
    <source>
        <strain evidence="11 12">DSM 4134</strain>
    </source>
</reference>
<keyword evidence="3 8" id="KW-1134">Transmembrane beta strand</keyword>
<dbReference type="RefSeq" id="WP_245986441.1">
    <property type="nucleotide sequence ID" value="NZ_QREG01000019.1"/>
</dbReference>
<dbReference type="NCBIfam" id="TIGR04056">
    <property type="entry name" value="OMP_RagA_SusC"/>
    <property type="match status" value="1"/>
</dbReference>
<dbReference type="FunFam" id="2.60.40.1120:FF:000003">
    <property type="entry name" value="Outer membrane protein Omp121"/>
    <property type="match status" value="1"/>
</dbReference>
<comment type="caution">
    <text evidence="11">The sequence shown here is derived from an EMBL/GenBank/DDBJ whole genome shotgun (WGS) entry which is preliminary data.</text>
</comment>
<dbReference type="GO" id="GO:0044718">
    <property type="term" value="P:siderophore transmembrane transport"/>
    <property type="evidence" value="ECO:0007669"/>
    <property type="project" value="TreeGrafter"/>
</dbReference>
<evidence type="ECO:0000256" key="2">
    <source>
        <dbReference type="ARBA" id="ARBA00022448"/>
    </source>
</evidence>
<evidence type="ECO:0000256" key="7">
    <source>
        <dbReference type="ARBA" id="ARBA00023237"/>
    </source>
</evidence>
<dbReference type="InterPro" id="IPR018247">
    <property type="entry name" value="EF_Hand_1_Ca_BS"/>
</dbReference>
<dbReference type="InterPro" id="IPR036942">
    <property type="entry name" value="Beta-barrel_TonB_sf"/>
</dbReference>
<name>A0A3D9L132_MARFU</name>
<keyword evidence="5 9" id="KW-0732">Signal</keyword>
<dbReference type="InterPro" id="IPR023996">
    <property type="entry name" value="TonB-dep_OMP_SusC/RagA"/>
</dbReference>
<evidence type="ECO:0000259" key="10">
    <source>
        <dbReference type="Pfam" id="PF07715"/>
    </source>
</evidence>
<evidence type="ECO:0000256" key="1">
    <source>
        <dbReference type="ARBA" id="ARBA00004571"/>
    </source>
</evidence>
<keyword evidence="12" id="KW-1185">Reference proteome</keyword>
<evidence type="ECO:0000256" key="6">
    <source>
        <dbReference type="ARBA" id="ARBA00023136"/>
    </source>
</evidence>
<dbReference type="PANTHER" id="PTHR30069">
    <property type="entry name" value="TONB-DEPENDENT OUTER MEMBRANE RECEPTOR"/>
    <property type="match status" value="1"/>
</dbReference>
<evidence type="ECO:0000256" key="9">
    <source>
        <dbReference type="SAM" id="SignalP"/>
    </source>
</evidence>
<sequence length="1056" mass="117951">MRKAVQQSIVRKTLWLFAFLAVVGMSSIAAMAQSASPNDLKVSGTVTDETGSGLPGATIVVKGTTTGTTTDIDGKYSLQVPEGSTITVSFIGYKTEEMAVNGRSVIDLSLTEDLGDLEEVVVVGYSTQNKASLTSAVSVIGNENIQTTNHTSLAQKLQGKVAGLNIRQASGQPGVFDNDINIRGFGNPIYVIDGIRREGKGEFQQLNANDIESITVLKDASAAIYGLGAANGVILVTTKKGTKGAPKFKFDMNFGALTPTNVPDMANAAQYMEMTNYATIYERGNNDRTPLISQEELAKWQEGGPGYESTNWYDEVMKDRADFQQYNLSVTGGGDKVGYYVGFEHLRENGLLKSEDMGYKRYNLRSNITTQLTDNLEAQLLLGVRHSTKTQPGTGFFNIFKGSRVSLPTEGPYANGNPEYPAVIYLDQNPVALAERDITGYAEEETQSLQSSFSLEYKAPFLEGLSFKGVASYDLNNYEAKNLAKPYFLYTYDSAAGYVKNKYRDGSGNIQHRNRLNQYLTFQGYINFDRKFGTKHDVNAVLVYEQNQHNREEYWIRRYYGDFYTKDVLEFAGLRMESGSNPWNGADVSYIGRVNYSYANKYLLEAAARYMGEFRYAPSNRWGLFPMMSLGWRISEESFIRDNVAMLSNLKIRGSFGTVGGPEGLPFQYVEGYSVNSGGPYEFEDGVQLFGISAPAPANAKLSWQTAETINAGIDVGLWDNKLTLSADVFQRHLKGIPARKNISLPDTYGGELPEENLNSNLTRGWEMIVGYKCNIGELSYNVSANYTFNRTKAVHREGETFTNSYSKWRNQRADRWQGIVWAYDYAGQFQNEDELRNSAMQNGSDGNITRALPGDFRYNDVNGDGIINGDDLSPILSDGTPRHQYGLNLDLFYKGFDFNMLLQGQAGHTLRFREVYGQIFAFRGNTPAYFYDSWRKEDPYNQDSEWIAGEWPVPRNIDSMPGMTYSEHSMWRRNATYLRLKSVQLGYTFNTELIKKTGIASMRLYTTGFNLITLTDPWVKPHDPERTNNGPGLSYDAGFGYPLAKTYTVGLNITF</sequence>
<gene>
    <name evidence="11" type="ORF">C7460_11970</name>
</gene>
<dbReference type="InterPro" id="IPR008969">
    <property type="entry name" value="CarboxyPept-like_regulatory"/>
</dbReference>
<dbReference type="InterPro" id="IPR037066">
    <property type="entry name" value="Plug_dom_sf"/>
</dbReference>
<feature type="domain" description="TonB-dependent receptor plug" evidence="10">
    <location>
        <begin position="130"/>
        <end position="233"/>
    </location>
</feature>
<dbReference type="PROSITE" id="PS00018">
    <property type="entry name" value="EF_HAND_1"/>
    <property type="match status" value="1"/>
</dbReference>
<keyword evidence="6 8" id="KW-0472">Membrane</keyword>
<dbReference type="PANTHER" id="PTHR30069:SF29">
    <property type="entry name" value="HEMOGLOBIN AND HEMOGLOBIN-HAPTOGLOBIN-BINDING PROTEIN 1-RELATED"/>
    <property type="match status" value="1"/>
</dbReference>
<dbReference type="Pfam" id="PF13715">
    <property type="entry name" value="CarbopepD_reg_2"/>
    <property type="match status" value="1"/>
</dbReference>
<evidence type="ECO:0000256" key="4">
    <source>
        <dbReference type="ARBA" id="ARBA00022692"/>
    </source>
</evidence>
<dbReference type="Gene3D" id="2.40.170.20">
    <property type="entry name" value="TonB-dependent receptor, beta-barrel domain"/>
    <property type="match status" value="1"/>
</dbReference>
<dbReference type="EMBL" id="QREG01000019">
    <property type="protein sequence ID" value="RED94958.1"/>
    <property type="molecule type" value="Genomic_DNA"/>
</dbReference>
<dbReference type="Gene3D" id="2.170.130.10">
    <property type="entry name" value="TonB-dependent receptor, plug domain"/>
    <property type="match status" value="1"/>
</dbReference>
<evidence type="ECO:0000313" key="11">
    <source>
        <dbReference type="EMBL" id="RED94958.1"/>
    </source>
</evidence>
<proteinExistence type="inferred from homology"/>
<evidence type="ECO:0000313" key="12">
    <source>
        <dbReference type="Proteomes" id="UP000256779"/>
    </source>
</evidence>
<dbReference type="InterPro" id="IPR039426">
    <property type="entry name" value="TonB-dep_rcpt-like"/>
</dbReference>
<feature type="chain" id="PRO_5017623521" evidence="9">
    <location>
        <begin position="33"/>
        <end position="1056"/>
    </location>
</feature>
<dbReference type="PROSITE" id="PS52016">
    <property type="entry name" value="TONB_DEPENDENT_REC_3"/>
    <property type="match status" value="1"/>
</dbReference>
<evidence type="ECO:0000256" key="5">
    <source>
        <dbReference type="ARBA" id="ARBA00022729"/>
    </source>
</evidence>
<organism evidence="11 12">
    <name type="scientific">Marinoscillum furvescens DSM 4134</name>
    <dbReference type="NCBI Taxonomy" id="1122208"/>
    <lineage>
        <taxon>Bacteria</taxon>
        <taxon>Pseudomonadati</taxon>
        <taxon>Bacteroidota</taxon>
        <taxon>Cytophagia</taxon>
        <taxon>Cytophagales</taxon>
        <taxon>Reichenbachiellaceae</taxon>
        <taxon>Marinoscillum</taxon>
    </lineage>
</organism>
<evidence type="ECO:0000256" key="3">
    <source>
        <dbReference type="ARBA" id="ARBA00022452"/>
    </source>
</evidence>
<dbReference type="NCBIfam" id="TIGR04057">
    <property type="entry name" value="SusC_RagA_signa"/>
    <property type="match status" value="1"/>
</dbReference>
<comment type="similarity">
    <text evidence="8">Belongs to the TonB-dependent receptor family.</text>
</comment>
<keyword evidence="7 8" id="KW-0998">Cell outer membrane</keyword>
<keyword evidence="4 8" id="KW-0812">Transmembrane</keyword>
<dbReference type="AlphaFoldDB" id="A0A3D9L132"/>
<dbReference type="SUPFAM" id="SSF56935">
    <property type="entry name" value="Porins"/>
    <property type="match status" value="1"/>
</dbReference>
<protein>
    <submittedName>
        <fullName evidence="11">TonB-linked SusC/RagA family outer membrane protein</fullName>
    </submittedName>
</protein>
<keyword evidence="2 8" id="KW-0813">Transport</keyword>
<evidence type="ECO:0000256" key="8">
    <source>
        <dbReference type="PROSITE-ProRule" id="PRU01360"/>
    </source>
</evidence>
<dbReference type="Proteomes" id="UP000256779">
    <property type="component" value="Unassembled WGS sequence"/>
</dbReference>
<dbReference type="InterPro" id="IPR023997">
    <property type="entry name" value="TonB-dep_OMP_SusC/RagA_CS"/>
</dbReference>
<dbReference type="GO" id="GO:0009279">
    <property type="term" value="C:cell outer membrane"/>
    <property type="evidence" value="ECO:0007669"/>
    <property type="project" value="UniProtKB-SubCell"/>
</dbReference>
<feature type="signal peptide" evidence="9">
    <location>
        <begin position="1"/>
        <end position="32"/>
    </location>
</feature>
<dbReference type="SUPFAM" id="SSF49464">
    <property type="entry name" value="Carboxypeptidase regulatory domain-like"/>
    <property type="match status" value="1"/>
</dbReference>
<dbReference type="Pfam" id="PF07715">
    <property type="entry name" value="Plug"/>
    <property type="match status" value="1"/>
</dbReference>
<comment type="subcellular location">
    <subcellularLocation>
        <location evidence="1 8">Cell outer membrane</location>
        <topology evidence="1 8">Multi-pass membrane protein</topology>
    </subcellularLocation>
</comment>
<dbReference type="GO" id="GO:0015344">
    <property type="term" value="F:siderophore uptake transmembrane transporter activity"/>
    <property type="evidence" value="ECO:0007669"/>
    <property type="project" value="TreeGrafter"/>
</dbReference>
<dbReference type="InterPro" id="IPR012910">
    <property type="entry name" value="Plug_dom"/>
</dbReference>
<dbReference type="Gene3D" id="2.60.40.1120">
    <property type="entry name" value="Carboxypeptidase-like, regulatory domain"/>
    <property type="match status" value="1"/>
</dbReference>